<dbReference type="eggNOG" id="KOG1447">
    <property type="taxonomic scope" value="Eukaryota"/>
</dbReference>
<evidence type="ECO:0000259" key="13">
    <source>
        <dbReference type="Pfam" id="PF00549"/>
    </source>
</evidence>
<feature type="binding site" evidence="12">
    <location>
        <position position="233"/>
    </location>
    <ligand>
        <name>Mg(2+)</name>
        <dbReference type="ChEBI" id="CHEBI:18420"/>
    </ligand>
</feature>
<dbReference type="InterPro" id="IPR016102">
    <property type="entry name" value="Succinyl-CoA_synth-like"/>
</dbReference>
<feature type="domain" description="ATP-grasp fold succinyl-CoA synthetase-type" evidence="14">
    <location>
        <begin position="29"/>
        <end position="236"/>
    </location>
</feature>
<dbReference type="InterPro" id="IPR005809">
    <property type="entry name" value="Succ_CoA_ligase-like_bsu"/>
</dbReference>
<dbReference type="NCBIfam" id="NF001913">
    <property type="entry name" value="PRK00696.1"/>
    <property type="match status" value="1"/>
</dbReference>
<dbReference type="GO" id="GO:0006104">
    <property type="term" value="P:succinyl-CoA metabolic process"/>
    <property type="evidence" value="ECO:0007669"/>
    <property type="project" value="InterPro"/>
</dbReference>
<evidence type="ECO:0000256" key="2">
    <source>
        <dbReference type="ARBA" id="ARBA00022532"/>
    </source>
</evidence>
<dbReference type="EC" id="6.2.1.4" evidence="12"/>
<keyword evidence="17" id="KW-1185">Reference proteome</keyword>
<dbReference type="HAMAP" id="MF_03221">
    <property type="entry name" value="Succ_CoA_betaG_euk"/>
    <property type="match status" value="1"/>
</dbReference>
<evidence type="ECO:0000256" key="6">
    <source>
        <dbReference type="ARBA" id="ARBA00022842"/>
    </source>
</evidence>
<evidence type="ECO:0000259" key="14">
    <source>
        <dbReference type="Pfam" id="PF08442"/>
    </source>
</evidence>
<dbReference type="FunFam" id="3.40.50.261:FF:000001">
    <property type="entry name" value="Succinate--CoA ligase [ADP-forming] subunit beta"/>
    <property type="match status" value="1"/>
</dbReference>
<evidence type="ECO:0000256" key="3">
    <source>
        <dbReference type="ARBA" id="ARBA00022598"/>
    </source>
</evidence>
<dbReference type="EnsemblMetazoa" id="RPRC011046-RA">
    <property type="protein sequence ID" value="RPRC011046-PA"/>
    <property type="gene ID" value="RPRC011046"/>
</dbReference>
<dbReference type="Gene3D" id="3.40.50.261">
    <property type="entry name" value="Succinyl-CoA synthetase domains"/>
    <property type="match status" value="1"/>
</dbReference>
<dbReference type="EMBL" id="ACPB03018838">
    <property type="status" value="NOT_ANNOTATED_CDS"/>
    <property type="molecule type" value="Genomic_DNA"/>
</dbReference>
<keyword evidence="8 12" id="KW-0342">GTP-binding</keyword>
<name>R4G3Z4_RHOPR</name>
<dbReference type="SUPFAM" id="SSF52210">
    <property type="entry name" value="Succinyl-CoA synthetase domains"/>
    <property type="match status" value="1"/>
</dbReference>
<keyword evidence="6 12" id="KW-0460">Magnesium</keyword>
<reference evidence="16" key="3">
    <citation type="submission" date="2015-05" db="UniProtKB">
        <authorList>
            <consortium name="EnsemblMetazoa"/>
        </authorList>
    </citation>
    <scope>IDENTIFICATION</scope>
</reference>
<dbReference type="UniPathway" id="UPA00223">
    <property type="reaction ID" value="UER00999"/>
</dbReference>
<dbReference type="Gene3D" id="3.30.1490.20">
    <property type="entry name" value="ATP-grasp fold, A domain"/>
    <property type="match status" value="1"/>
</dbReference>
<dbReference type="GeneID" id="141447064"/>
<dbReference type="GO" id="GO:0005524">
    <property type="term" value="F:ATP binding"/>
    <property type="evidence" value="ECO:0007669"/>
    <property type="project" value="InterPro"/>
</dbReference>
<dbReference type="InterPro" id="IPR034722">
    <property type="entry name" value="Succ_CoA_betaG_euk"/>
</dbReference>
<feature type="binding site" evidence="12">
    <location>
        <position position="47"/>
    </location>
    <ligand>
        <name>GTP</name>
        <dbReference type="ChEBI" id="CHEBI:37565"/>
    </ligand>
</feature>
<evidence type="ECO:0000256" key="8">
    <source>
        <dbReference type="ARBA" id="ARBA00023134"/>
    </source>
</evidence>
<keyword evidence="7 12" id="KW-0496">Mitochondrion</keyword>
<dbReference type="GO" id="GO:0042709">
    <property type="term" value="C:succinate-CoA ligase complex"/>
    <property type="evidence" value="ECO:0007669"/>
    <property type="project" value="TreeGrafter"/>
</dbReference>
<evidence type="ECO:0000313" key="15">
    <source>
        <dbReference type="EMBL" id="JAA75720.1"/>
    </source>
</evidence>
<dbReference type="HAMAP" id="MF_00558">
    <property type="entry name" value="Succ_CoA_beta"/>
    <property type="match status" value="1"/>
</dbReference>
<reference evidence="17" key="2">
    <citation type="submission" date="2015-04" db="EMBL/GenBank/DDBJ databases">
        <authorList>
            <person name="Wilson R.K."/>
            <person name="Warren W."/>
            <person name="Dotson E."/>
            <person name="Oliveira P.L."/>
        </authorList>
    </citation>
    <scope>NUCLEOTIDE SEQUENCE</scope>
</reference>
<dbReference type="OMA" id="KQMIGNR"/>
<comment type="subcellular location">
    <subcellularLocation>
        <location evidence="12">Mitochondrion</location>
    </subcellularLocation>
</comment>
<evidence type="ECO:0000256" key="7">
    <source>
        <dbReference type="ARBA" id="ARBA00023128"/>
    </source>
</evidence>
<dbReference type="AlphaFoldDB" id="R4G3Z4"/>
<evidence type="ECO:0000256" key="5">
    <source>
        <dbReference type="ARBA" id="ARBA00022741"/>
    </source>
</evidence>
<evidence type="ECO:0000256" key="11">
    <source>
        <dbReference type="ARBA" id="ARBA00063570"/>
    </source>
</evidence>
<dbReference type="GO" id="GO:0006099">
    <property type="term" value="P:tricarboxylic acid cycle"/>
    <property type="evidence" value="ECO:0007669"/>
    <property type="project" value="UniProtKB-UniRule"/>
</dbReference>
<comment type="subunit">
    <text evidence="11 12">Heterodimer of an alpha and a beta subunit. The beta subunit determines specificity for GTP.</text>
</comment>
<dbReference type="STRING" id="13249.R4G3Z4"/>
<dbReference type="SUPFAM" id="SSF56059">
    <property type="entry name" value="Glutathione synthetase ATP-binding domain-like"/>
    <property type="match status" value="1"/>
</dbReference>
<comment type="cofactor">
    <cofactor evidence="12">
        <name>Mg(2+)</name>
        <dbReference type="ChEBI" id="CHEBI:18420"/>
    </cofactor>
    <text evidence="12">Binds 1 Mg(2+) ion per subunit.</text>
</comment>
<feature type="site" description="Important for substrate specificity" evidence="12">
    <location>
        <position position="137"/>
    </location>
</feature>
<evidence type="ECO:0000256" key="1">
    <source>
        <dbReference type="ARBA" id="ARBA00005064"/>
    </source>
</evidence>
<dbReference type="InterPro" id="IPR017866">
    <property type="entry name" value="Succ-CoA_synthase_bsu_CS"/>
</dbReference>
<reference evidence="15" key="1">
    <citation type="submission" date="2013-04" db="EMBL/GenBank/DDBJ databases">
        <title>An insight into the transcriptome of the digestive tract of the blood sucking bug, Rhodnius prolixus.</title>
        <authorList>
            <person name="Ribeiro J.M.C."/>
            <person name="Genta F.A."/>
            <person name="Sorgine M.H.F."/>
            <person name="Paiva-Silva G.O."/>
            <person name="Majerowicz D."/>
            <person name="Medeiros M."/>
            <person name="Koerich L."/>
            <person name="Terra W.R."/>
            <person name="Ferreira C."/>
            <person name="Pimentel A.C."/>
            <person name="Bisch P.M."/>
            <person name="Diniz M.M.P."/>
            <person name="Nascimento R."/>
            <person name="Salmon D."/>
            <person name="Silber A.M."/>
            <person name="Alves M."/>
            <person name="Oliveira M.F."/>
            <person name="Gondim K.C."/>
            <person name="Silva Neto M.A.C."/>
            <person name="Atella G.C."/>
            <person name="Araujo H."/>
            <person name="Dias F.S."/>
            <person name="Polycarpo C.R."/>
            <person name="Fampa P."/>
            <person name="Melo A.C."/>
            <person name="Tanaka A.S."/>
            <person name="Balczun C."/>
            <person name="Oliveira J.H.M."/>
            <person name="Goncalves R."/>
            <person name="Lazoski C."/>
            <person name="Pereira M.A."/>
            <person name="Rivera-Pomar R."/>
            <person name="Diambra L."/>
            <person name="Schaub G.A."/>
            <person name="Garcia E.S."/>
            <person name="Azambuja P."/>
            <person name="Braz G.R.C."/>
            <person name="Oliveira P.L."/>
        </authorList>
    </citation>
    <scope>NUCLEOTIDE SEQUENCE</scope>
</reference>
<dbReference type="RefSeq" id="XP_073970350.1">
    <property type="nucleotide sequence ID" value="XM_074114249.1"/>
</dbReference>
<dbReference type="EMBL" id="GAHY01001790">
    <property type="protein sequence ID" value="JAA75720.1"/>
    <property type="molecule type" value="mRNA"/>
</dbReference>
<evidence type="ECO:0000256" key="12">
    <source>
        <dbReference type="HAMAP-Rule" id="MF_03221"/>
    </source>
</evidence>
<feature type="binding site" evidence="12">
    <location>
        <begin position="355"/>
        <end position="357"/>
    </location>
    <ligand>
        <name>substrate</name>
        <note>ligand shared with subunit alpha</note>
    </ligand>
</feature>
<evidence type="ECO:0000313" key="16">
    <source>
        <dbReference type="EnsemblMetazoa" id="RPRC011046-PA"/>
    </source>
</evidence>
<evidence type="ECO:0000313" key="17">
    <source>
        <dbReference type="Proteomes" id="UP000015103"/>
    </source>
</evidence>
<dbReference type="HOGENOM" id="CLU_037430_0_1_1"/>
<dbReference type="Gene3D" id="3.30.470.20">
    <property type="entry name" value="ATP-grasp fold, B domain"/>
    <property type="match status" value="1"/>
</dbReference>
<evidence type="ECO:0000256" key="10">
    <source>
        <dbReference type="ARBA" id="ARBA00053833"/>
    </source>
</evidence>
<dbReference type="Pfam" id="PF08442">
    <property type="entry name" value="ATP-grasp_2"/>
    <property type="match status" value="1"/>
</dbReference>
<feature type="binding site" evidence="12">
    <location>
        <position position="247"/>
    </location>
    <ligand>
        <name>Mg(2+)</name>
        <dbReference type="ChEBI" id="CHEBI:18420"/>
    </ligand>
</feature>
<comment type="pathway">
    <text evidence="1 12">Carbohydrate metabolism; tricarboxylic acid cycle; succinate from succinyl-CoA (ligase route): step 1/1.</text>
</comment>
<feature type="binding site" evidence="12">
    <location>
        <position position="136"/>
    </location>
    <ligand>
        <name>GTP</name>
        <dbReference type="ChEBI" id="CHEBI:37565"/>
    </ligand>
</feature>
<dbReference type="GO" id="GO:0005525">
    <property type="term" value="F:GTP binding"/>
    <property type="evidence" value="ECO:0007669"/>
    <property type="project" value="UniProtKB-UniRule"/>
</dbReference>
<dbReference type="GO" id="GO:0004775">
    <property type="term" value="F:succinate-CoA ligase (ADP-forming) activity"/>
    <property type="evidence" value="ECO:0007669"/>
    <property type="project" value="UniProtKB-UniRule"/>
</dbReference>
<dbReference type="InterPro" id="IPR013815">
    <property type="entry name" value="ATP_grasp_subdomain_1"/>
</dbReference>
<organism evidence="15">
    <name type="scientific">Rhodnius prolixus</name>
    <name type="common">Triatomid bug</name>
    <dbReference type="NCBI Taxonomy" id="13249"/>
    <lineage>
        <taxon>Eukaryota</taxon>
        <taxon>Metazoa</taxon>
        <taxon>Ecdysozoa</taxon>
        <taxon>Arthropoda</taxon>
        <taxon>Hexapoda</taxon>
        <taxon>Insecta</taxon>
        <taxon>Pterygota</taxon>
        <taxon>Neoptera</taxon>
        <taxon>Paraneoptera</taxon>
        <taxon>Hemiptera</taxon>
        <taxon>Heteroptera</taxon>
        <taxon>Panheteroptera</taxon>
        <taxon>Cimicomorpha</taxon>
        <taxon>Reduviidae</taxon>
        <taxon>Triatominae</taxon>
        <taxon>Rhodnius</taxon>
    </lineage>
</organism>
<dbReference type="FunFam" id="3.30.1490.20:FF:000004">
    <property type="entry name" value="Succinate--CoA ligase [ADP-forming] subunit beta, mitochondrial"/>
    <property type="match status" value="1"/>
</dbReference>
<accession>R4G3Z4</accession>
<dbReference type="NCBIfam" id="TIGR01016">
    <property type="entry name" value="sucCoAbeta"/>
    <property type="match status" value="1"/>
</dbReference>
<feature type="site" description="Important for substrate specificity" evidence="12">
    <location>
        <position position="69"/>
    </location>
</feature>
<comment type="similarity">
    <text evidence="12">Belongs to the succinate/malate CoA ligase beta subunit family. GTP-specific subunit beta subfamily.</text>
</comment>
<evidence type="ECO:0000256" key="9">
    <source>
        <dbReference type="ARBA" id="ARBA00052879"/>
    </source>
</evidence>
<keyword evidence="2 12" id="KW-0816">Tricarboxylic acid cycle</keyword>
<dbReference type="PROSITE" id="PS01217">
    <property type="entry name" value="SUCCINYL_COA_LIG_3"/>
    <property type="match status" value="1"/>
</dbReference>
<keyword evidence="5 12" id="KW-0547">Nucleotide-binding</keyword>
<keyword evidence="3 12" id="KW-0436">Ligase</keyword>
<dbReference type="GO" id="GO:0004776">
    <property type="term" value="F:succinate-CoA ligase (GDP-forming) activity"/>
    <property type="evidence" value="ECO:0007669"/>
    <property type="project" value="UniProtKB-EC"/>
</dbReference>
<dbReference type="GO" id="GO:0005739">
    <property type="term" value="C:mitochondrion"/>
    <property type="evidence" value="ECO:0007669"/>
    <property type="project" value="UniProtKB-SubCell"/>
</dbReference>
<proteinExistence type="evidence at transcript level"/>
<dbReference type="PANTHER" id="PTHR11815:SF10">
    <property type="entry name" value="SUCCINATE--COA LIGASE [GDP-FORMING] SUBUNIT BETA, MITOCHONDRIAL"/>
    <property type="match status" value="1"/>
</dbReference>
<feature type="binding site" evidence="12">
    <location>
        <begin position="80"/>
        <end position="82"/>
    </location>
    <ligand>
        <name>GTP</name>
        <dbReference type="ChEBI" id="CHEBI:37565"/>
    </ligand>
</feature>
<protein>
    <recommendedName>
        <fullName evidence="12">Succinate--CoA ligase [GDP-forming] subunit beta, mitochondrial</fullName>
        <ecNumber evidence="12">6.2.1.4</ecNumber>
    </recommendedName>
    <alternativeName>
        <fullName evidence="12">GTP-specific succinyl-CoA synthetase subunit beta</fullName>
        <shortName evidence="12">G-SCS</shortName>
        <shortName evidence="12">GTPSCS</shortName>
    </alternativeName>
    <alternativeName>
        <fullName evidence="12">Succinyl-CoA synthetase beta-G chain</fullName>
        <shortName evidence="12">SCS-betaG</shortName>
    </alternativeName>
</protein>
<dbReference type="FunCoup" id="R4G3Z4">
    <property type="interactions" value="780"/>
</dbReference>
<feature type="binding site" evidence="12">
    <location>
        <position position="298"/>
    </location>
    <ligand>
        <name>substrate</name>
        <note>ligand shared with subunit alpha</note>
    </ligand>
</feature>
<comment type="function">
    <text evidence="10 12">GTP-specific succinyl-CoA synthetase functions in the citric acid cycle (TCA), coupling the hydrolysis of succinyl-CoA to the synthesis of GTP and thus represents the only step of substrate-level phosphorylation in the TCA. The beta subunit provides nucleotide specificity of the enzyme and binds the substrate succinate, while the binding sites for coenzyme A and phosphate are found in the alpha subunit.</text>
</comment>
<dbReference type="PIRSF" id="PIRSF001554">
    <property type="entry name" value="SucCS_beta"/>
    <property type="match status" value="1"/>
</dbReference>
<dbReference type="VEuPathDB" id="VectorBase:RPRC011046"/>
<sequence>MSNTLRSIGRFCQLYQNNQVLTTQIRHLNLLECHSKVLLQNYGVNVQKFIIIENPLETKDLQTKFKVDEYVIKAQVLAGGRGLGYFDNGFKGGVHLTKDPSKVLPIVEKMVGHRLITKQTSKEGIQVKKVMIAESVNIKRETYFSIVMDRIFGGPVIIASPSGGTDIENVAKSTPHLIKTFPVDIFKGITNDIAKEVAQFLKFDNTTNEKAVTEIKRLYDLFINVDATQVEINPLAETSDGQVISVDAKINFDDNAQFRQKAIFQLDDKSESDPQEVEAAKHNLNYIRLDGNIGCMVNGAGLAMATMDIIKLHGGEPANFLDVGGGVNESQVHRAFQILTSDPNVKSILVNVFGGIVNCATIASGIINATKALSLKVPLVVRLEGTNVEAARKLLKSSGLPITYATNLEEAAQKVVKSLNTARDNAAIEKEV</sequence>
<evidence type="ECO:0000256" key="4">
    <source>
        <dbReference type="ARBA" id="ARBA00022723"/>
    </source>
</evidence>
<dbReference type="Proteomes" id="UP000015103">
    <property type="component" value="Unassembled WGS sequence"/>
</dbReference>
<dbReference type="FunFam" id="3.30.470.20:FF:000002">
    <property type="entry name" value="Succinate--CoA ligase [ADP-forming] subunit beta"/>
    <property type="match status" value="1"/>
</dbReference>
<dbReference type="InParanoid" id="R4G3Z4"/>
<keyword evidence="4 12" id="KW-0479">Metal-binding</keyword>
<dbReference type="Pfam" id="PF00549">
    <property type="entry name" value="Ligase_CoA"/>
    <property type="match status" value="1"/>
</dbReference>
<comment type="catalytic activity">
    <reaction evidence="9 12">
        <text>GTP + succinate + CoA = succinyl-CoA + GDP + phosphate</text>
        <dbReference type="Rhea" id="RHEA:22120"/>
        <dbReference type="ChEBI" id="CHEBI:30031"/>
        <dbReference type="ChEBI" id="CHEBI:37565"/>
        <dbReference type="ChEBI" id="CHEBI:43474"/>
        <dbReference type="ChEBI" id="CHEBI:57287"/>
        <dbReference type="ChEBI" id="CHEBI:57292"/>
        <dbReference type="ChEBI" id="CHEBI:58189"/>
        <dbReference type="EC" id="6.2.1.4"/>
    </reaction>
</comment>
<feature type="domain" description="ATP-citrate synthase/succinyl-CoA ligase C-terminal" evidence="13">
    <location>
        <begin position="296"/>
        <end position="416"/>
    </location>
</feature>
<dbReference type="GO" id="GO:0000287">
    <property type="term" value="F:magnesium ion binding"/>
    <property type="evidence" value="ECO:0007669"/>
    <property type="project" value="UniProtKB-UniRule"/>
</dbReference>
<dbReference type="PANTHER" id="PTHR11815">
    <property type="entry name" value="SUCCINYL-COA SYNTHETASE BETA CHAIN"/>
    <property type="match status" value="1"/>
</dbReference>
<dbReference type="InterPro" id="IPR013650">
    <property type="entry name" value="ATP-grasp_succ-CoA_synth-type"/>
</dbReference>
<dbReference type="InterPro" id="IPR005811">
    <property type="entry name" value="SUCC_ACL_C"/>
</dbReference>